<dbReference type="PANTHER" id="PTHR21021">
    <property type="entry name" value="GAF/PUTATIVE CYTOSKELETAL PROTEIN"/>
    <property type="match status" value="1"/>
</dbReference>
<dbReference type="PANTHER" id="PTHR21021:SF16">
    <property type="entry name" value="TIP41-LIKE PROTEIN"/>
    <property type="match status" value="1"/>
</dbReference>
<dbReference type="EMBL" id="KV440972">
    <property type="protein sequence ID" value="OAD79756.1"/>
    <property type="molecule type" value="Genomic_DNA"/>
</dbReference>
<dbReference type="InterPro" id="IPR051330">
    <property type="entry name" value="Phosphatase_reg/MetRdx"/>
</dbReference>
<evidence type="ECO:0000256" key="1">
    <source>
        <dbReference type="ARBA" id="ARBA00006658"/>
    </source>
</evidence>
<dbReference type="OrthoDB" id="10253878at2759"/>
<dbReference type="STRING" id="763407.A0A162Q3Q9"/>
<dbReference type="InterPro" id="IPR007303">
    <property type="entry name" value="TIP41-like"/>
</dbReference>
<proteinExistence type="inferred from homology"/>
<dbReference type="GO" id="GO:0005829">
    <property type="term" value="C:cytosol"/>
    <property type="evidence" value="ECO:0007669"/>
    <property type="project" value="TreeGrafter"/>
</dbReference>
<dbReference type="InParanoid" id="A0A162Q3Q9"/>
<accession>A0A162Q3Q9</accession>
<dbReference type="Proteomes" id="UP000077315">
    <property type="component" value="Unassembled WGS sequence"/>
</dbReference>
<dbReference type="FunCoup" id="A0A162Q3Q9">
    <property type="interactions" value="636"/>
</dbReference>
<evidence type="ECO:0000313" key="3">
    <source>
        <dbReference type="Proteomes" id="UP000077315"/>
    </source>
</evidence>
<protein>
    <recommendedName>
        <fullName evidence="4">TIP41-like protein</fullName>
    </recommendedName>
</protein>
<keyword evidence="3" id="KW-1185">Reference proteome</keyword>
<dbReference type="GO" id="GO:0031929">
    <property type="term" value="P:TOR signaling"/>
    <property type="evidence" value="ECO:0007669"/>
    <property type="project" value="TreeGrafter"/>
</dbReference>
<evidence type="ECO:0008006" key="4">
    <source>
        <dbReference type="Google" id="ProtNLM"/>
    </source>
</evidence>
<dbReference type="RefSeq" id="XP_018297796.1">
    <property type="nucleotide sequence ID" value="XM_018438124.1"/>
</dbReference>
<organism evidence="2 3">
    <name type="scientific">Phycomyces blakesleeanus (strain ATCC 8743b / DSM 1359 / FGSC 10004 / NBRC 33097 / NRRL 1555)</name>
    <dbReference type="NCBI Taxonomy" id="763407"/>
    <lineage>
        <taxon>Eukaryota</taxon>
        <taxon>Fungi</taxon>
        <taxon>Fungi incertae sedis</taxon>
        <taxon>Mucoromycota</taxon>
        <taxon>Mucoromycotina</taxon>
        <taxon>Mucoromycetes</taxon>
        <taxon>Mucorales</taxon>
        <taxon>Phycomycetaceae</taxon>
        <taxon>Phycomyces</taxon>
    </lineage>
</organism>
<comment type="similarity">
    <text evidence="1">Belongs to the TIP41 family.</text>
</comment>
<dbReference type="Pfam" id="PF04176">
    <property type="entry name" value="TIP41"/>
    <property type="match status" value="1"/>
</dbReference>
<dbReference type="AlphaFoldDB" id="A0A162Q3Q9"/>
<sequence length="273" mass="31532">MSNFTLINQGTLRQGLVKGIECNGWTITSKRAPICNSAEMESIQKNFGIPPPEMVFGNNHVTIKHGETEFTWGAYDALKLVDTSSTSSEKIKVAYSEEWTKKSAANHTDIKDVIKPYDWTYSTPYKGTLISSLDNRSFEKADTPVDFQRLMKPDPILFYDENILYEDELADNGTAMLSIRLRVMPTCFLILQRFFMRVDDVLFRINDTRVYHEFGSKYLVREYTSKEDHYNNIRRKLPIGNMDISLLNDPNWVSRMLPDEPAVFSRESLMVDH</sequence>
<gene>
    <name evidence="2" type="ORF">PHYBLDRAFT_179237</name>
</gene>
<evidence type="ECO:0000313" key="2">
    <source>
        <dbReference type="EMBL" id="OAD79756.1"/>
    </source>
</evidence>
<name>A0A162Q3Q9_PHYB8</name>
<reference evidence="3" key="1">
    <citation type="submission" date="2015-06" db="EMBL/GenBank/DDBJ databases">
        <title>Expansion of signal transduction pathways in fungi by whole-genome duplication.</title>
        <authorList>
            <consortium name="DOE Joint Genome Institute"/>
            <person name="Corrochano L.M."/>
            <person name="Kuo A."/>
            <person name="Marcet-Houben M."/>
            <person name="Polaino S."/>
            <person name="Salamov A."/>
            <person name="Villalobos J.M."/>
            <person name="Alvarez M.I."/>
            <person name="Avalos J."/>
            <person name="Benito E.P."/>
            <person name="Benoit I."/>
            <person name="Burger G."/>
            <person name="Camino L.P."/>
            <person name="Canovas D."/>
            <person name="Cerda-Olmedo E."/>
            <person name="Cheng J.-F."/>
            <person name="Dominguez A."/>
            <person name="Elias M."/>
            <person name="Eslava A.P."/>
            <person name="Glaser F."/>
            <person name="Grimwood J."/>
            <person name="Gutierrez G."/>
            <person name="Heitman J."/>
            <person name="Henrissat B."/>
            <person name="Iturriaga E.A."/>
            <person name="Lang B.F."/>
            <person name="Lavin J.L."/>
            <person name="Lee S."/>
            <person name="Li W."/>
            <person name="Lindquist E."/>
            <person name="Lopez-Garcia S."/>
            <person name="Luque E.M."/>
            <person name="Marcos A.T."/>
            <person name="Martin J."/>
            <person name="McCluskey K."/>
            <person name="Medina H.R."/>
            <person name="Miralles-Duran A."/>
            <person name="Miyazaki A."/>
            <person name="Munoz-Torres E."/>
            <person name="Oguiza J.A."/>
            <person name="Ohm R."/>
            <person name="Olmedo M."/>
            <person name="Orejas M."/>
            <person name="Ortiz-Castellanos L."/>
            <person name="Pisabarro A.G."/>
            <person name="Rodriguez-Romero J."/>
            <person name="Ruiz-Herrera J."/>
            <person name="Ruiz-Vazquez R."/>
            <person name="Sanz C."/>
            <person name="Schackwitz W."/>
            <person name="Schmutz J."/>
            <person name="Shahriari M."/>
            <person name="Shelest E."/>
            <person name="Silva-Franco F."/>
            <person name="Soanes D."/>
            <person name="Syed K."/>
            <person name="Tagua V.G."/>
            <person name="Talbot N.J."/>
            <person name="Thon M."/>
            <person name="De vries R.P."/>
            <person name="Wiebenga A."/>
            <person name="Yadav J.S."/>
            <person name="Braun E.L."/>
            <person name="Baker S."/>
            <person name="Garre V."/>
            <person name="Horwitz B."/>
            <person name="Torres-Martinez S."/>
            <person name="Idnurm A."/>
            <person name="Herrera-Estrella A."/>
            <person name="Gabaldon T."/>
            <person name="Grigoriev I.V."/>
        </authorList>
    </citation>
    <scope>NUCLEOTIDE SEQUENCE [LARGE SCALE GENOMIC DNA]</scope>
    <source>
        <strain evidence="3">NRRL 1555(-)</strain>
    </source>
</reference>
<dbReference type="VEuPathDB" id="FungiDB:PHYBLDRAFT_179237"/>
<dbReference type="GeneID" id="28999030"/>